<dbReference type="KEGG" id="mcal:110300935"/>
<dbReference type="InterPro" id="IPR035193">
    <property type="entry name" value="Defb50"/>
</dbReference>
<name>A0A6P5QA93_MUSCR</name>
<accession>A0A6P5QA93</accession>
<evidence type="ECO:0000256" key="1">
    <source>
        <dbReference type="SAM" id="SignalP"/>
    </source>
</evidence>
<keyword evidence="1" id="KW-0732">Signal</keyword>
<organism evidence="2 3">
    <name type="scientific">Mus caroli</name>
    <name type="common">Ryukyu mouse</name>
    <name type="synonym">Ricefield mouse</name>
    <dbReference type="NCBI Taxonomy" id="10089"/>
    <lineage>
        <taxon>Eukaryota</taxon>
        <taxon>Metazoa</taxon>
        <taxon>Chordata</taxon>
        <taxon>Craniata</taxon>
        <taxon>Vertebrata</taxon>
        <taxon>Euteleostomi</taxon>
        <taxon>Mammalia</taxon>
        <taxon>Eutheria</taxon>
        <taxon>Euarchontoglires</taxon>
        <taxon>Glires</taxon>
        <taxon>Rodentia</taxon>
        <taxon>Myomorpha</taxon>
        <taxon>Muroidea</taxon>
        <taxon>Muridae</taxon>
        <taxon>Murinae</taxon>
        <taxon>Mus</taxon>
        <taxon>Mus</taxon>
    </lineage>
</organism>
<dbReference type="Pfam" id="PF17546">
    <property type="entry name" value="Defb50"/>
    <property type="match status" value="1"/>
</dbReference>
<feature type="signal peptide" evidence="1">
    <location>
        <begin position="1"/>
        <end position="23"/>
    </location>
</feature>
<evidence type="ECO:0000313" key="2">
    <source>
        <dbReference type="Proteomes" id="UP000515126"/>
    </source>
</evidence>
<keyword evidence="2" id="KW-1185">Reference proteome</keyword>
<sequence length="73" mass="8052">MKTLCLLLLTSGLLYLMVKGVGSHPGTFHIRIKCMPKMEAVFGDDCSFYSSMGDLCNNTNSVCCMVPVRMNNI</sequence>
<proteinExistence type="predicted"/>
<feature type="chain" id="PRO_5028444587" evidence="1">
    <location>
        <begin position="24"/>
        <end position="73"/>
    </location>
</feature>
<dbReference type="GeneID" id="110300935"/>
<reference evidence="3" key="1">
    <citation type="submission" date="2025-08" db="UniProtKB">
        <authorList>
            <consortium name="RefSeq"/>
        </authorList>
    </citation>
    <scope>IDENTIFICATION</scope>
</reference>
<dbReference type="AlphaFoldDB" id="A0A6P5QA93"/>
<evidence type="ECO:0000313" key="3">
    <source>
        <dbReference type="RefSeq" id="XP_021026806.1"/>
    </source>
</evidence>
<dbReference type="RefSeq" id="XP_021026806.1">
    <property type="nucleotide sequence ID" value="XM_021171147.1"/>
</dbReference>
<dbReference type="Proteomes" id="UP000515126">
    <property type="component" value="Chromosome 8"/>
</dbReference>
<protein>
    <submittedName>
        <fullName evidence="3">Beta-defensin 50</fullName>
    </submittedName>
</protein>
<gene>
    <name evidence="3" type="primary">LOC110300935</name>
</gene>